<feature type="compositionally biased region" description="Acidic residues" evidence="4">
    <location>
        <begin position="38"/>
        <end position="51"/>
    </location>
</feature>
<reference evidence="5" key="1">
    <citation type="journal article" date="2023" name="Science">
        <title>Elucidation of the pathway for biosynthesis of saponin adjuvants from the soapbark tree.</title>
        <authorList>
            <person name="Reed J."/>
            <person name="Orme A."/>
            <person name="El-Demerdash A."/>
            <person name="Owen C."/>
            <person name="Martin L.B.B."/>
            <person name="Misra R.C."/>
            <person name="Kikuchi S."/>
            <person name="Rejzek M."/>
            <person name="Martin A.C."/>
            <person name="Harkess A."/>
            <person name="Leebens-Mack J."/>
            <person name="Louveau T."/>
            <person name="Stephenson M.J."/>
            <person name="Osbourn A."/>
        </authorList>
    </citation>
    <scope>NUCLEOTIDE SEQUENCE</scope>
    <source>
        <strain evidence="5">S10</strain>
    </source>
</reference>
<dbReference type="EMBL" id="JARAOO010000005">
    <property type="protein sequence ID" value="KAJ7967692.1"/>
    <property type="molecule type" value="Genomic_DNA"/>
</dbReference>
<name>A0AAD7PUA7_QUISA</name>
<dbReference type="InterPro" id="IPR052435">
    <property type="entry name" value="YY1-Transcr_Regul"/>
</dbReference>
<keyword evidence="6" id="KW-1185">Reference proteome</keyword>
<dbReference type="GO" id="GO:0003712">
    <property type="term" value="F:transcription coregulator activity"/>
    <property type="evidence" value="ECO:0007669"/>
    <property type="project" value="TreeGrafter"/>
</dbReference>
<proteinExistence type="predicted"/>
<accession>A0AAD7PUA7</accession>
<dbReference type="KEGG" id="qsa:O6P43_011919"/>
<feature type="region of interest" description="Disordered" evidence="4">
    <location>
        <begin position="279"/>
        <end position="305"/>
    </location>
</feature>
<dbReference type="GO" id="GO:0006355">
    <property type="term" value="P:regulation of DNA-templated transcription"/>
    <property type="evidence" value="ECO:0007669"/>
    <property type="project" value="TreeGrafter"/>
</dbReference>
<evidence type="ECO:0000313" key="5">
    <source>
        <dbReference type="EMBL" id="KAJ7967692.1"/>
    </source>
</evidence>
<keyword evidence="1" id="KW-0805">Transcription regulation</keyword>
<dbReference type="Proteomes" id="UP001163823">
    <property type="component" value="Chromosome 5"/>
</dbReference>
<evidence type="ECO:0000256" key="3">
    <source>
        <dbReference type="ARBA" id="ARBA00023242"/>
    </source>
</evidence>
<gene>
    <name evidence="5" type="ORF">O6P43_011919</name>
</gene>
<feature type="compositionally biased region" description="Basic and acidic residues" evidence="4">
    <location>
        <begin position="1360"/>
        <end position="1373"/>
    </location>
</feature>
<comment type="caution">
    <text evidence="5">The sequence shown here is derived from an EMBL/GenBank/DDBJ whole genome shotgun (WGS) entry which is preliminary data.</text>
</comment>
<dbReference type="InterPro" id="IPR009057">
    <property type="entry name" value="Homeodomain-like_sf"/>
</dbReference>
<feature type="region of interest" description="Disordered" evidence="4">
    <location>
        <begin position="873"/>
        <end position="911"/>
    </location>
</feature>
<evidence type="ECO:0000256" key="1">
    <source>
        <dbReference type="ARBA" id="ARBA00023015"/>
    </source>
</evidence>
<dbReference type="PANTHER" id="PTHR16088">
    <property type="entry name" value="YY1 ASSOCIATED PROTEIN-RELATED"/>
    <property type="match status" value="1"/>
</dbReference>
<evidence type="ECO:0000313" key="6">
    <source>
        <dbReference type="Proteomes" id="UP001163823"/>
    </source>
</evidence>
<sequence length="1418" mass="157997">MSSCSNTQPAKLGDVNHQNTFPSTEFHESSVRRKENGVEVEVEEEEEDDADFNPFLKEIPSQEASSSLSSEVDGLDGDVVDSGVSVGKKLSKRPGEVRICNVGGSEHGEEEILMQATNGTSEKELKKKASFNKKKRKAALISQPEVENNQERYNGLSSEIDNNDVIVGELSDSTKFRKPIVETDNEDAICTRTRARYSLSSFTLDELETFLQETDDDDDLQNVDDEEEYKKFLAAVLLDGDGDCHSIQDNENVDDEDEDNDADFEIELEELLESEPDENAAISRKVHDRFGRRPETRQNRRQKVSSQCENKLLGLVKRPLRPLLPSLPNGPIVPRKTLMPETATSCLSSTTGYGLINGFTPQQIAQLHILIHEHVQLLIQVFSLCILDPSRQHVASQVQGLIFEMVRRRDELLASKTVPYPSICFSPSYVCSSVSDGASKFIAAQCNIESAPTSDAQRVCFPPPNQSHTKGRCDHASNRQQSSFQNVDGSFWLPYIRGPVLSILDVAPLNLVGRFVDDVYTAVLERRQRYMESSSDTCFEKEPLFPLPSSPPEANCEGSTTVATAVNVVSTSPCQQQPKKTLAAVLVENTKKQSIALVPKEIAKLAQIFFPLFSPVLFPRKPPPAAVVNRILFTDSEDELLALGLMEYNTDWKAIQQRFLPCKSKHQIFVRQKNRCSSKAPENPIKAVRRMKTSPLTEEELARIQEGLKVYNFDWKSVWQFIVPHRDISLLQRQWRIALGTQRSYKNDAVQKEKRRIYESKRRKCRSTVLGSWETVSRKEDYQAEIASRGINVGDNCIQNLGVAYVHQGFLADWRPVTSTCPSSELPCPDSRQENLHNSTLPEEGIHLREQNEVSGQIKPQTGNQHAVLSLSKHTQHPYASSNITSDRHSAPNATEPRHPVSGLNSHASNSKYYCRPYRGRRVNNSHYVKLAPDLPPVNLPPSVRVVSQEAFRNNQCGTSTKNYTAGTGVTDARKDNFVSQIPHAEKLGIIHSGKDTGNGLKDKVTSSRPESGSHRDRCAVAERGNASDLQMHPLLFQASEDGNISYYPLRLSTNTPNSFSFFSGTQPRLNLTLFHNPYQENHVDYHNKSLKSKGSTPMSFGIDFHPLLQKSNDGQFQTSFESIQTDGLLAMATKSSSPNEKSNELDLEMHLSATSRRRKSRTVKDLNACDAVGSTLTVTKSKTAVESQNSSIPCYQRGETFPLVSSRKLASGGHESVIPIDNSRCNMDDIGDQSHPEIVMEQEELSDSEEDFEENVEFECEEMADSEGEDGSECGQILDVQNKQVPDSTTEKAAKHAASSELQCEAGDHCDPHVDVSIPENDISHSMNLGLRNQVKDDTSSSWLSLDSCAPEHSSLSKSKHDGDTENRHAIDMEQQLSMGPSAFVMPRKSSNRLGRSTTSLNKVTTVRSSSHDDDKH</sequence>
<keyword evidence="5" id="KW-0371">Homeobox</keyword>
<feature type="compositionally biased region" description="Basic and acidic residues" evidence="4">
    <location>
        <begin position="25"/>
        <end position="37"/>
    </location>
</feature>
<feature type="region of interest" description="Disordered" evidence="4">
    <location>
        <begin position="1337"/>
        <end position="1418"/>
    </location>
</feature>
<evidence type="ECO:0000256" key="4">
    <source>
        <dbReference type="SAM" id="MobiDB-lite"/>
    </source>
</evidence>
<feature type="compositionally biased region" description="Polar residues" evidence="4">
    <location>
        <begin position="1393"/>
        <end position="1410"/>
    </location>
</feature>
<evidence type="ECO:0000256" key="2">
    <source>
        <dbReference type="ARBA" id="ARBA00023163"/>
    </source>
</evidence>
<feature type="region of interest" description="Disordered" evidence="4">
    <location>
        <begin position="991"/>
        <end position="1018"/>
    </location>
</feature>
<dbReference type="GO" id="GO:0003677">
    <property type="term" value="F:DNA binding"/>
    <property type="evidence" value="ECO:0007669"/>
    <property type="project" value="UniProtKB-KW"/>
</dbReference>
<organism evidence="5 6">
    <name type="scientific">Quillaja saponaria</name>
    <name type="common">Soap bark tree</name>
    <dbReference type="NCBI Taxonomy" id="32244"/>
    <lineage>
        <taxon>Eukaryota</taxon>
        <taxon>Viridiplantae</taxon>
        <taxon>Streptophyta</taxon>
        <taxon>Embryophyta</taxon>
        <taxon>Tracheophyta</taxon>
        <taxon>Spermatophyta</taxon>
        <taxon>Magnoliopsida</taxon>
        <taxon>eudicotyledons</taxon>
        <taxon>Gunneridae</taxon>
        <taxon>Pentapetalae</taxon>
        <taxon>rosids</taxon>
        <taxon>fabids</taxon>
        <taxon>Fabales</taxon>
        <taxon>Quillajaceae</taxon>
        <taxon>Quillaja</taxon>
    </lineage>
</organism>
<dbReference type="PANTHER" id="PTHR16088:SF3">
    <property type="entry name" value="GON-4-LIKE PROTEIN"/>
    <property type="match status" value="1"/>
</dbReference>
<protein>
    <submittedName>
        <fullName evidence="5">Homeodomain-like superfamily protein, putative isoform 1</fullName>
    </submittedName>
</protein>
<feature type="compositionally biased region" description="Basic and acidic residues" evidence="4">
    <location>
        <begin position="288"/>
        <end position="298"/>
    </location>
</feature>
<dbReference type="SUPFAM" id="SSF46689">
    <property type="entry name" value="Homeodomain-like"/>
    <property type="match status" value="1"/>
</dbReference>
<keyword evidence="5" id="KW-0238">DNA-binding</keyword>
<keyword evidence="3" id="KW-0539">Nucleus</keyword>
<keyword evidence="2" id="KW-0804">Transcription</keyword>
<dbReference type="GO" id="GO:0005634">
    <property type="term" value="C:nucleus"/>
    <property type="evidence" value="ECO:0007669"/>
    <property type="project" value="TreeGrafter"/>
</dbReference>
<feature type="region of interest" description="Disordered" evidence="4">
    <location>
        <begin position="1"/>
        <end position="79"/>
    </location>
</feature>